<evidence type="ECO:0000256" key="2">
    <source>
        <dbReference type="ARBA" id="ARBA00004141"/>
    </source>
</evidence>
<evidence type="ECO:0000256" key="6">
    <source>
        <dbReference type="ARBA" id="ARBA00022719"/>
    </source>
</evidence>
<feature type="transmembrane region" description="Helical" evidence="12">
    <location>
        <begin position="6"/>
        <end position="24"/>
    </location>
</feature>
<keyword evidence="10 12" id="KW-0830">Ubiquinone</keyword>
<dbReference type="HAMAP" id="MF_01456">
    <property type="entry name" value="NDH1_NuoK"/>
    <property type="match status" value="1"/>
</dbReference>
<dbReference type="Pfam" id="PF00420">
    <property type="entry name" value="Oxidored_q2"/>
    <property type="match status" value="1"/>
</dbReference>
<evidence type="ECO:0000256" key="8">
    <source>
        <dbReference type="ARBA" id="ARBA00022989"/>
    </source>
</evidence>
<comment type="catalytic activity">
    <reaction evidence="12">
        <text>a quinone + NADH + 5 H(+)(in) = a quinol + NAD(+) + 4 H(+)(out)</text>
        <dbReference type="Rhea" id="RHEA:57888"/>
        <dbReference type="ChEBI" id="CHEBI:15378"/>
        <dbReference type="ChEBI" id="CHEBI:24646"/>
        <dbReference type="ChEBI" id="CHEBI:57540"/>
        <dbReference type="ChEBI" id="CHEBI:57945"/>
        <dbReference type="ChEBI" id="CHEBI:132124"/>
    </reaction>
</comment>
<evidence type="ECO:0000256" key="4">
    <source>
        <dbReference type="ARBA" id="ARBA00022448"/>
    </source>
</evidence>
<dbReference type="Proteomes" id="UP000199040">
    <property type="component" value="Unassembled WGS sequence"/>
</dbReference>
<evidence type="ECO:0000256" key="9">
    <source>
        <dbReference type="ARBA" id="ARBA00023027"/>
    </source>
</evidence>
<dbReference type="GO" id="GO:0005886">
    <property type="term" value="C:plasma membrane"/>
    <property type="evidence" value="ECO:0007669"/>
    <property type="project" value="UniProtKB-SubCell"/>
</dbReference>
<dbReference type="STRING" id="442341.SAMN04487959_106182"/>
<dbReference type="PANTHER" id="PTHR11434:SF16">
    <property type="entry name" value="NADH-UBIQUINONE OXIDOREDUCTASE CHAIN 4L"/>
    <property type="match status" value="1"/>
</dbReference>
<dbReference type="GO" id="GO:0030964">
    <property type="term" value="C:NADH dehydrogenase complex"/>
    <property type="evidence" value="ECO:0007669"/>
    <property type="project" value="TreeGrafter"/>
</dbReference>
<dbReference type="AlphaFoldDB" id="A0A1I3BEC4"/>
<dbReference type="EC" id="7.1.1.-" evidence="12"/>
<feature type="transmembrane region" description="Helical" evidence="12">
    <location>
        <begin position="31"/>
        <end position="56"/>
    </location>
</feature>
<keyword evidence="6 12" id="KW-0874">Quinone</keyword>
<comment type="function">
    <text evidence="1 12">NDH-1 shuttles electrons from NADH, via FMN and iron-sulfur (Fe-S) centers, to quinones in the respiratory chain. The immediate electron acceptor for the enzyme in this species is believed to be ubiquinone. Couples the redox reaction to proton translocation (for every two electrons transferred, four hydrogen ions are translocated across the cytoplasmic membrane), and thus conserves the redox energy in a proton gradient.</text>
</comment>
<comment type="subunit">
    <text evidence="12">NDH-1 is composed of 14 different subunits. Subunits NuoA, H, J, K, L, M, N constitute the membrane sector of the complex.</text>
</comment>
<evidence type="ECO:0000313" key="15">
    <source>
        <dbReference type="Proteomes" id="UP000199040"/>
    </source>
</evidence>
<reference evidence="14 16" key="2">
    <citation type="submission" date="2019-03" db="EMBL/GenBank/DDBJ databases">
        <title>Freshwater and sediment microbial communities from various areas in North America, analyzing microbe dynamics in response to fracking.</title>
        <authorList>
            <person name="Lamendella R."/>
        </authorList>
    </citation>
    <scope>NUCLEOTIDE SEQUENCE [LARGE SCALE GENOMIC DNA]</scope>
    <source>
        <strain evidence="14 16">6_TX</strain>
    </source>
</reference>
<keyword evidence="15" id="KW-1185">Reference proteome</keyword>
<evidence type="ECO:0000256" key="3">
    <source>
        <dbReference type="ARBA" id="ARBA00010519"/>
    </source>
</evidence>
<feature type="transmembrane region" description="Helical" evidence="12">
    <location>
        <begin position="62"/>
        <end position="83"/>
    </location>
</feature>
<evidence type="ECO:0000313" key="13">
    <source>
        <dbReference type="EMBL" id="SFH60642.1"/>
    </source>
</evidence>
<dbReference type="NCBIfam" id="NF004320">
    <property type="entry name" value="PRK05715.1-2"/>
    <property type="match status" value="1"/>
</dbReference>
<dbReference type="InterPro" id="IPR039428">
    <property type="entry name" value="NUOK/Mnh_C1-like"/>
</dbReference>
<keyword evidence="11 12" id="KW-0472">Membrane</keyword>
<dbReference type="RefSeq" id="WP_092845844.1">
    <property type="nucleotide sequence ID" value="NZ_FOPY01000006.1"/>
</dbReference>
<comment type="similarity">
    <text evidence="3 12">Belongs to the complex I subunit 4L family.</text>
</comment>
<organism evidence="13 15">
    <name type="scientific">Modicisalibacter xianhensis</name>
    <dbReference type="NCBI Taxonomy" id="442341"/>
    <lineage>
        <taxon>Bacteria</taxon>
        <taxon>Pseudomonadati</taxon>
        <taxon>Pseudomonadota</taxon>
        <taxon>Gammaproteobacteria</taxon>
        <taxon>Oceanospirillales</taxon>
        <taxon>Halomonadaceae</taxon>
        <taxon>Modicisalibacter</taxon>
    </lineage>
</organism>
<dbReference type="FunFam" id="1.10.287.3510:FF:000001">
    <property type="entry name" value="NADH-quinone oxidoreductase subunit K"/>
    <property type="match status" value="1"/>
</dbReference>
<gene>
    <name evidence="12" type="primary">nuoK</name>
    <name evidence="14" type="ORF">DFO67_10927</name>
    <name evidence="13" type="ORF">SAMN04487959_106182</name>
</gene>
<dbReference type="OrthoDB" id="9801357at2"/>
<evidence type="ECO:0000313" key="14">
    <source>
        <dbReference type="EMBL" id="TDX28648.1"/>
    </source>
</evidence>
<dbReference type="NCBIfam" id="NF004319">
    <property type="entry name" value="PRK05715.1-1"/>
    <property type="match status" value="1"/>
</dbReference>
<keyword evidence="7 12" id="KW-1278">Translocase</keyword>
<keyword evidence="4 12" id="KW-0813">Transport</keyword>
<reference evidence="13 15" key="1">
    <citation type="submission" date="2016-10" db="EMBL/GenBank/DDBJ databases">
        <authorList>
            <person name="de Groot N.N."/>
        </authorList>
    </citation>
    <scope>NUCLEOTIDE SEQUENCE [LARGE SCALE GENOMIC DNA]</scope>
    <source>
        <strain evidence="13 15">CGMCC 1.6848</strain>
    </source>
</reference>
<dbReference type="EMBL" id="FOPY01000006">
    <property type="protein sequence ID" value="SFH60642.1"/>
    <property type="molecule type" value="Genomic_DNA"/>
</dbReference>
<evidence type="ECO:0000256" key="11">
    <source>
        <dbReference type="ARBA" id="ARBA00023136"/>
    </source>
</evidence>
<accession>A0A1I3BEC4</accession>
<evidence type="ECO:0000256" key="1">
    <source>
        <dbReference type="ARBA" id="ARBA00002378"/>
    </source>
</evidence>
<dbReference type="GO" id="GO:0042773">
    <property type="term" value="P:ATP synthesis coupled electron transport"/>
    <property type="evidence" value="ECO:0007669"/>
    <property type="project" value="InterPro"/>
</dbReference>
<proteinExistence type="inferred from homology"/>
<comment type="subcellular location">
    <subcellularLocation>
        <location evidence="12">Cell membrane</location>
        <topology evidence="12">Multi-pass membrane protein</topology>
    </subcellularLocation>
    <subcellularLocation>
        <location evidence="2">Membrane</location>
        <topology evidence="2">Multi-pass membrane protein</topology>
    </subcellularLocation>
</comment>
<dbReference type="Gene3D" id="1.10.287.3510">
    <property type="match status" value="1"/>
</dbReference>
<protein>
    <recommendedName>
        <fullName evidence="12">NADH-quinone oxidoreductase subunit K</fullName>
        <ecNumber evidence="12">7.1.1.-</ecNumber>
    </recommendedName>
    <alternativeName>
        <fullName evidence="12">NADH dehydrogenase I subunit K</fullName>
    </alternativeName>
    <alternativeName>
        <fullName evidence="12">NDH-1 subunit K</fullName>
    </alternativeName>
</protein>
<dbReference type="GO" id="GO:0048038">
    <property type="term" value="F:quinone binding"/>
    <property type="evidence" value="ECO:0007669"/>
    <property type="project" value="UniProtKB-KW"/>
</dbReference>
<dbReference type="Proteomes" id="UP000294489">
    <property type="component" value="Unassembled WGS sequence"/>
</dbReference>
<keyword evidence="5 12" id="KW-0812">Transmembrane</keyword>
<evidence type="ECO:0000256" key="10">
    <source>
        <dbReference type="ARBA" id="ARBA00023075"/>
    </source>
</evidence>
<sequence>MSGIPMEHGLILASILFALGLVGLMVRRNMVFVLMSLEIMLNASALAFIVAGTAWGQPEGQAMFLLVITLAAAEASVGLALLIQLHHRFKTLDTDAASRMQG</sequence>
<dbReference type="InterPro" id="IPR001133">
    <property type="entry name" value="NADH_UbQ_OxRdtase_chain4L/K"/>
</dbReference>
<evidence type="ECO:0000256" key="5">
    <source>
        <dbReference type="ARBA" id="ARBA00022692"/>
    </source>
</evidence>
<dbReference type="EMBL" id="SOEC01000009">
    <property type="protein sequence ID" value="TDX28648.1"/>
    <property type="molecule type" value="Genomic_DNA"/>
</dbReference>
<keyword evidence="12" id="KW-1003">Cell membrane</keyword>
<evidence type="ECO:0000256" key="12">
    <source>
        <dbReference type="HAMAP-Rule" id="MF_01456"/>
    </source>
</evidence>
<dbReference type="PANTHER" id="PTHR11434">
    <property type="entry name" value="NADH-UBIQUINONE OXIDOREDUCTASE SUBUNIT ND4L"/>
    <property type="match status" value="1"/>
</dbReference>
<dbReference type="GO" id="GO:0050136">
    <property type="term" value="F:NADH dehydrogenase (quinone) (non-electrogenic) activity"/>
    <property type="evidence" value="ECO:0007669"/>
    <property type="project" value="UniProtKB-UniRule"/>
</dbReference>
<keyword evidence="8 12" id="KW-1133">Transmembrane helix</keyword>
<keyword evidence="9 12" id="KW-0520">NAD</keyword>
<evidence type="ECO:0000313" key="16">
    <source>
        <dbReference type="Proteomes" id="UP000294489"/>
    </source>
</evidence>
<evidence type="ECO:0000256" key="7">
    <source>
        <dbReference type="ARBA" id="ARBA00022967"/>
    </source>
</evidence>
<name>A0A1I3BEC4_9GAMM</name>